<name>A0A915BWH6_PARUN</name>
<dbReference type="AlphaFoldDB" id="A0A915BWH6"/>
<sequence length="48" mass="5421">MLVASYINATLLYNVTQTTNFPPLLSRCATMTKVNPVIDYGWQQSKNN</sequence>
<accession>A0A915BWH6</accession>
<protein>
    <submittedName>
        <fullName evidence="2">C-type lectin domain-containing protein</fullName>
    </submittedName>
</protein>
<reference evidence="2" key="1">
    <citation type="submission" date="2022-11" db="UniProtKB">
        <authorList>
            <consortium name="WormBaseParasite"/>
        </authorList>
    </citation>
    <scope>IDENTIFICATION</scope>
</reference>
<dbReference type="WBParaSite" id="PgR063X_g059_t03">
    <property type="protein sequence ID" value="PgR063X_g059_t03"/>
    <property type="gene ID" value="PgR063X_g059"/>
</dbReference>
<evidence type="ECO:0000313" key="2">
    <source>
        <dbReference type="WBParaSite" id="PgR063X_g059_t03"/>
    </source>
</evidence>
<keyword evidence="1" id="KW-1185">Reference proteome</keyword>
<dbReference type="Proteomes" id="UP000887569">
    <property type="component" value="Unplaced"/>
</dbReference>
<evidence type="ECO:0000313" key="1">
    <source>
        <dbReference type="Proteomes" id="UP000887569"/>
    </source>
</evidence>
<proteinExistence type="predicted"/>
<organism evidence="1 2">
    <name type="scientific">Parascaris univalens</name>
    <name type="common">Nematode worm</name>
    <dbReference type="NCBI Taxonomy" id="6257"/>
    <lineage>
        <taxon>Eukaryota</taxon>
        <taxon>Metazoa</taxon>
        <taxon>Ecdysozoa</taxon>
        <taxon>Nematoda</taxon>
        <taxon>Chromadorea</taxon>
        <taxon>Rhabditida</taxon>
        <taxon>Spirurina</taxon>
        <taxon>Ascaridomorpha</taxon>
        <taxon>Ascaridoidea</taxon>
        <taxon>Ascarididae</taxon>
        <taxon>Parascaris</taxon>
    </lineage>
</organism>